<reference evidence="2" key="1">
    <citation type="submission" date="2023-07" db="EMBL/GenBank/DDBJ databases">
        <authorList>
            <consortium name="AG Swart"/>
            <person name="Singh M."/>
            <person name="Singh A."/>
            <person name="Seah K."/>
            <person name="Emmerich C."/>
        </authorList>
    </citation>
    <scope>NUCLEOTIDE SEQUENCE</scope>
    <source>
        <strain evidence="2">DP1</strain>
    </source>
</reference>
<keyword evidence="1" id="KW-0732">Signal</keyword>
<comment type="caution">
    <text evidence="2">The sequence shown here is derived from an EMBL/GenBank/DDBJ whole genome shotgun (WGS) entry which is preliminary data.</text>
</comment>
<evidence type="ECO:0000313" key="3">
    <source>
        <dbReference type="Proteomes" id="UP001295684"/>
    </source>
</evidence>
<evidence type="ECO:0000256" key="1">
    <source>
        <dbReference type="SAM" id="SignalP"/>
    </source>
</evidence>
<protein>
    <submittedName>
        <fullName evidence="2">Uncharacterized protein</fullName>
    </submittedName>
</protein>
<organism evidence="2 3">
    <name type="scientific">Euplotes crassus</name>
    <dbReference type="NCBI Taxonomy" id="5936"/>
    <lineage>
        <taxon>Eukaryota</taxon>
        <taxon>Sar</taxon>
        <taxon>Alveolata</taxon>
        <taxon>Ciliophora</taxon>
        <taxon>Intramacronucleata</taxon>
        <taxon>Spirotrichea</taxon>
        <taxon>Hypotrichia</taxon>
        <taxon>Euplotida</taxon>
        <taxon>Euplotidae</taxon>
        <taxon>Moneuplotes</taxon>
    </lineage>
</organism>
<keyword evidence="3" id="KW-1185">Reference proteome</keyword>
<feature type="signal peptide" evidence="1">
    <location>
        <begin position="1"/>
        <end position="22"/>
    </location>
</feature>
<accession>A0AAD1UHG5</accession>
<dbReference type="AlphaFoldDB" id="A0AAD1UHG5"/>
<sequence length="152" mass="16389">MLKLTFSLRYKGLLLFIGCCLGQIIGTERSLAVSSSQSDCKTCVNNGSQRWCAPVGITQADGECCNSGDTSGYCASSDSYACSGSTNIQGTAGLILCPEVNAKCGDTHSLLQNTYRYWSIVVRYLPSDAVCAERFYTTTSSIDQVKITMSKR</sequence>
<gene>
    <name evidence="2" type="ORF">ECRASSUSDP1_LOCUS6729</name>
</gene>
<evidence type="ECO:0000313" key="2">
    <source>
        <dbReference type="EMBL" id="CAI2365387.1"/>
    </source>
</evidence>
<dbReference type="Proteomes" id="UP001295684">
    <property type="component" value="Unassembled WGS sequence"/>
</dbReference>
<feature type="chain" id="PRO_5041940450" evidence="1">
    <location>
        <begin position="23"/>
        <end position="152"/>
    </location>
</feature>
<name>A0AAD1UHG5_EUPCR</name>
<dbReference type="EMBL" id="CAMPGE010006532">
    <property type="protein sequence ID" value="CAI2365387.1"/>
    <property type="molecule type" value="Genomic_DNA"/>
</dbReference>
<proteinExistence type="predicted"/>